<feature type="region of interest" description="Disordered" evidence="1">
    <location>
        <begin position="1"/>
        <end position="33"/>
    </location>
</feature>
<organism evidence="2 3">
    <name type="scientific">Streptomyces polychromogenes</name>
    <dbReference type="NCBI Taxonomy" id="67342"/>
    <lineage>
        <taxon>Bacteria</taxon>
        <taxon>Bacillati</taxon>
        <taxon>Actinomycetota</taxon>
        <taxon>Actinomycetes</taxon>
        <taxon>Kitasatosporales</taxon>
        <taxon>Streptomycetaceae</taxon>
        <taxon>Streptomyces</taxon>
    </lineage>
</organism>
<feature type="compositionally biased region" description="Basic and acidic residues" evidence="1">
    <location>
        <begin position="19"/>
        <end position="33"/>
    </location>
</feature>
<evidence type="ECO:0000313" key="2">
    <source>
        <dbReference type="EMBL" id="GAA0285705.1"/>
    </source>
</evidence>
<reference evidence="2 3" key="1">
    <citation type="journal article" date="2019" name="Int. J. Syst. Evol. Microbiol.">
        <title>The Global Catalogue of Microorganisms (GCM) 10K type strain sequencing project: providing services to taxonomists for standard genome sequencing and annotation.</title>
        <authorList>
            <consortium name="The Broad Institute Genomics Platform"/>
            <consortium name="The Broad Institute Genome Sequencing Center for Infectious Disease"/>
            <person name="Wu L."/>
            <person name="Ma J."/>
        </authorList>
    </citation>
    <scope>NUCLEOTIDE SEQUENCE [LARGE SCALE GENOMIC DNA]</scope>
    <source>
        <strain evidence="2 3">JCM 4505</strain>
    </source>
</reference>
<sequence>MRLVRVGRGVPNQPMVEVGRGERPHSTEGAKDRADDMAHLSCRRSLFLWFSLTVHTTNAYAEAIEKAFTLARNSARRARPA</sequence>
<accession>A0ABN0VC83</accession>
<dbReference type="EMBL" id="BAAABV010000015">
    <property type="protein sequence ID" value="GAA0285705.1"/>
    <property type="molecule type" value="Genomic_DNA"/>
</dbReference>
<evidence type="ECO:0000256" key="1">
    <source>
        <dbReference type="SAM" id="MobiDB-lite"/>
    </source>
</evidence>
<proteinExistence type="predicted"/>
<keyword evidence="3" id="KW-1185">Reference proteome</keyword>
<name>A0ABN0VC83_9ACTN</name>
<protein>
    <recommendedName>
        <fullName evidence="4">Transposase</fullName>
    </recommendedName>
</protein>
<evidence type="ECO:0008006" key="4">
    <source>
        <dbReference type="Google" id="ProtNLM"/>
    </source>
</evidence>
<gene>
    <name evidence="2" type="ORF">GCM10010302_24960</name>
</gene>
<comment type="caution">
    <text evidence="2">The sequence shown here is derived from an EMBL/GenBank/DDBJ whole genome shotgun (WGS) entry which is preliminary data.</text>
</comment>
<dbReference type="Proteomes" id="UP001501867">
    <property type="component" value="Unassembled WGS sequence"/>
</dbReference>
<evidence type="ECO:0000313" key="3">
    <source>
        <dbReference type="Proteomes" id="UP001501867"/>
    </source>
</evidence>